<dbReference type="Pfam" id="PF00534">
    <property type="entry name" value="Glycos_transf_1"/>
    <property type="match status" value="1"/>
</dbReference>
<name>A0A563VV67_9CYAN</name>
<dbReference type="Gene3D" id="3.40.50.2000">
    <property type="entry name" value="Glycogen Phosphorylase B"/>
    <property type="match status" value="1"/>
</dbReference>
<dbReference type="EMBL" id="CAACVJ010000255">
    <property type="protein sequence ID" value="VEP15339.1"/>
    <property type="molecule type" value="Genomic_DNA"/>
</dbReference>
<evidence type="ECO:0000259" key="1">
    <source>
        <dbReference type="Pfam" id="PF00534"/>
    </source>
</evidence>
<gene>
    <name evidence="2" type="ORF">H1P_3280001</name>
</gene>
<dbReference type="InterPro" id="IPR001296">
    <property type="entry name" value="Glyco_trans_1"/>
</dbReference>
<proteinExistence type="predicted"/>
<dbReference type="OrthoDB" id="9790710at2"/>
<dbReference type="SUPFAM" id="SSF53756">
    <property type="entry name" value="UDP-Glycosyltransferase/glycogen phosphorylase"/>
    <property type="match status" value="1"/>
</dbReference>
<protein>
    <submittedName>
        <fullName evidence="2">Group 1 glycosyl transferase</fullName>
    </submittedName>
</protein>
<evidence type="ECO:0000313" key="3">
    <source>
        <dbReference type="Proteomes" id="UP000320055"/>
    </source>
</evidence>
<accession>A0A563VV67</accession>
<dbReference type="AlphaFoldDB" id="A0A563VV67"/>
<organism evidence="2 3">
    <name type="scientific">Hyella patelloides LEGE 07179</name>
    <dbReference type="NCBI Taxonomy" id="945734"/>
    <lineage>
        <taxon>Bacteria</taxon>
        <taxon>Bacillati</taxon>
        <taxon>Cyanobacteriota</taxon>
        <taxon>Cyanophyceae</taxon>
        <taxon>Pleurocapsales</taxon>
        <taxon>Hyellaceae</taxon>
        <taxon>Hyella</taxon>
    </lineage>
</organism>
<keyword evidence="3" id="KW-1185">Reference proteome</keyword>
<feature type="domain" description="Glycosyl transferase family 1" evidence="1">
    <location>
        <begin position="21"/>
        <end position="96"/>
    </location>
</feature>
<reference evidence="2 3" key="1">
    <citation type="submission" date="2019-01" db="EMBL/GenBank/DDBJ databases">
        <authorList>
            <person name="Brito A."/>
        </authorList>
    </citation>
    <scope>NUCLEOTIDE SEQUENCE [LARGE SCALE GENOMIC DNA]</scope>
    <source>
        <strain evidence="2">1</strain>
    </source>
</reference>
<sequence>MKYGSKVYTDHPNAFRYQEDLELINLNNVVFHKQIKNQEVLTLLSKSHFQIMPTLHDTYGFSIIEGFSVATPAITTNVCALPEIVRPDQNGYLLELEVNQNQNWTKKSFQRGSQEHWDILDSTYNNLADQALKFLQEFLKTPEHYERLSAGAIAQAYNVHDSQKNRELLDNLYSAIAQG</sequence>
<dbReference type="GO" id="GO:0016757">
    <property type="term" value="F:glycosyltransferase activity"/>
    <property type="evidence" value="ECO:0007669"/>
    <property type="project" value="InterPro"/>
</dbReference>
<dbReference type="Proteomes" id="UP000320055">
    <property type="component" value="Unassembled WGS sequence"/>
</dbReference>
<keyword evidence="2" id="KW-0808">Transferase</keyword>
<evidence type="ECO:0000313" key="2">
    <source>
        <dbReference type="EMBL" id="VEP15339.1"/>
    </source>
</evidence>